<dbReference type="STRING" id="1423719.FC66_GL001394"/>
<reference evidence="1 2" key="1">
    <citation type="journal article" date="2015" name="Genome Announc.">
        <title>Expanding the biotechnology potential of lactobacilli through comparative genomics of 213 strains and associated genera.</title>
        <authorList>
            <person name="Sun Z."/>
            <person name="Harris H.M."/>
            <person name="McCann A."/>
            <person name="Guo C."/>
            <person name="Argimon S."/>
            <person name="Zhang W."/>
            <person name="Yang X."/>
            <person name="Jeffery I.B."/>
            <person name="Cooney J.C."/>
            <person name="Kagawa T.F."/>
            <person name="Liu W."/>
            <person name="Song Y."/>
            <person name="Salvetti E."/>
            <person name="Wrobel A."/>
            <person name="Rasinkangas P."/>
            <person name="Parkhill J."/>
            <person name="Rea M.C."/>
            <person name="O'Sullivan O."/>
            <person name="Ritari J."/>
            <person name="Douillard F.P."/>
            <person name="Paul Ross R."/>
            <person name="Yang R."/>
            <person name="Briner A.E."/>
            <person name="Felis G.E."/>
            <person name="de Vos W.M."/>
            <person name="Barrangou R."/>
            <person name="Klaenhammer T.R."/>
            <person name="Caufield P.W."/>
            <person name="Cui Y."/>
            <person name="Zhang H."/>
            <person name="O'Toole P.W."/>
        </authorList>
    </citation>
    <scope>NUCLEOTIDE SEQUENCE [LARGE SCALE GENOMIC DNA]</scope>
    <source>
        <strain evidence="1 2">DSM 15638</strain>
    </source>
</reference>
<dbReference type="EMBL" id="AZDI01000008">
    <property type="protein sequence ID" value="KRK45431.1"/>
    <property type="molecule type" value="Genomic_DNA"/>
</dbReference>
<dbReference type="GeneID" id="83549143"/>
<dbReference type="Pfam" id="PF09148">
    <property type="entry name" value="DUF1934"/>
    <property type="match status" value="1"/>
</dbReference>
<dbReference type="Proteomes" id="UP000051450">
    <property type="component" value="Unassembled WGS sequence"/>
</dbReference>
<gene>
    <name evidence="1" type="ORF">FC66_GL001394</name>
</gene>
<evidence type="ECO:0000313" key="2">
    <source>
        <dbReference type="Proteomes" id="UP000051450"/>
    </source>
</evidence>
<proteinExistence type="predicted"/>
<dbReference type="Gene3D" id="2.40.128.20">
    <property type="match status" value="1"/>
</dbReference>
<dbReference type="SUPFAM" id="SSF50814">
    <property type="entry name" value="Lipocalins"/>
    <property type="match status" value="1"/>
</dbReference>
<evidence type="ECO:0000313" key="1">
    <source>
        <dbReference type="EMBL" id="KRK45431.1"/>
    </source>
</evidence>
<accession>A0A0R1HS65</accession>
<comment type="caution">
    <text evidence="1">The sequence shown here is derived from an EMBL/GenBank/DDBJ whole genome shotgun (WGS) entry which is preliminary data.</text>
</comment>
<dbReference type="PATRIC" id="fig|1423719.4.peg.1417"/>
<dbReference type="InterPro" id="IPR015231">
    <property type="entry name" value="DUF1934"/>
</dbReference>
<protein>
    <recommendedName>
        <fullName evidence="3">DUF1934 domain-containing protein</fullName>
    </recommendedName>
</protein>
<keyword evidence="2" id="KW-1185">Reference proteome</keyword>
<organism evidence="1 2">
    <name type="scientific">Dellaglioa algida DSM 15638</name>
    <dbReference type="NCBI Taxonomy" id="1423719"/>
    <lineage>
        <taxon>Bacteria</taxon>
        <taxon>Bacillati</taxon>
        <taxon>Bacillota</taxon>
        <taxon>Bacilli</taxon>
        <taxon>Lactobacillales</taxon>
        <taxon>Lactobacillaceae</taxon>
        <taxon>Dellaglioa</taxon>
    </lineage>
</organism>
<sequence>MAITLDKQIAIHLETVKTQEGEVERYVIETTGQLVRLGDGMYIRYKEEDEETGQTIPVTFKLQDDGEIQLTRETDAIRTKLIFLAQKKISGTYKTAYGRIPIEIETKRLKSQLKNQPISGSVEIDYRLTTNGELLGDYNIRLQFTA</sequence>
<evidence type="ECO:0008006" key="3">
    <source>
        <dbReference type="Google" id="ProtNLM"/>
    </source>
</evidence>
<dbReference type="RefSeq" id="WP_057974450.1">
    <property type="nucleotide sequence ID" value="NZ_AZDI01000008.1"/>
</dbReference>
<dbReference type="InterPro" id="IPR012674">
    <property type="entry name" value="Calycin"/>
</dbReference>
<dbReference type="AlphaFoldDB" id="A0A0R1HS65"/>
<name>A0A0R1HS65_9LACO</name>